<protein>
    <recommendedName>
        <fullName evidence="2">Putative auto-transporter adhesin head GIN domain-containing protein</fullName>
    </recommendedName>
</protein>
<gene>
    <name evidence="3" type="ORF">FHS68_002576</name>
</gene>
<comment type="caution">
    <text evidence="3">The sequence shown here is derived from an EMBL/GenBank/DDBJ whole genome shotgun (WGS) entry which is preliminary data.</text>
</comment>
<name>A0ABX0UQY3_9BACT</name>
<dbReference type="PROSITE" id="PS51257">
    <property type="entry name" value="PROKAR_LIPOPROTEIN"/>
    <property type="match status" value="1"/>
</dbReference>
<dbReference type="EMBL" id="JAASQJ010000002">
    <property type="protein sequence ID" value="NIJ53406.1"/>
    <property type="molecule type" value="Genomic_DNA"/>
</dbReference>
<proteinExistence type="predicted"/>
<evidence type="ECO:0000313" key="4">
    <source>
        <dbReference type="Proteomes" id="UP001179181"/>
    </source>
</evidence>
<feature type="domain" description="Putative auto-transporter adhesin head GIN" evidence="2">
    <location>
        <begin position="44"/>
        <end position="224"/>
    </location>
</feature>
<sequence length="239" mass="26249">MKKSFQSIITLFLILAGLQSCVYVESEDNIPPRGESTRDFDFKNFDQLVMGNAYHVHVKSGAAFAVSATGELNDLDDLNIFVQDRKLVIRYQSSWKNRRQMDIEITMPDLERVDFSGAVTSKIEGFENLPDIEFELSGASKCDFSGSGQELKFDISGASRLNLDGDGKFLDGELSGASQLDAFEMPVEESKLDVSGASSAKVWVSKFLEVEANGASTVRYKGGPEVKKEVTGGSTVRMD</sequence>
<organism evidence="3 4">
    <name type="scientific">Dyadobacter arcticus</name>
    <dbReference type="NCBI Taxonomy" id="1078754"/>
    <lineage>
        <taxon>Bacteria</taxon>
        <taxon>Pseudomonadati</taxon>
        <taxon>Bacteroidota</taxon>
        <taxon>Cytophagia</taxon>
        <taxon>Cytophagales</taxon>
        <taxon>Spirosomataceae</taxon>
        <taxon>Dyadobacter</taxon>
    </lineage>
</organism>
<dbReference type="RefSeq" id="WP_167270485.1">
    <property type="nucleotide sequence ID" value="NZ_JAASQJ010000002.1"/>
</dbReference>
<dbReference type="Proteomes" id="UP001179181">
    <property type="component" value="Unassembled WGS sequence"/>
</dbReference>
<evidence type="ECO:0000256" key="1">
    <source>
        <dbReference type="SAM" id="SignalP"/>
    </source>
</evidence>
<dbReference type="Pfam" id="PF10988">
    <property type="entry name" value="DUF2807"/>
    <property type="match status" value="1"/>
</dbReference>
<keyword evidence="4" id="KW-1185">Reference proteome</keyword>
<reference evidence="3 4" key="1">
    <citation type="submission" date="2020-03" db="EMBL/GenBank/DDBJ databases">
        <title>Genomic Encyclopedia of Type Strains, Phase IV (KMG-IV): sequencing the most valuable type-strain genomes for metagenomic binning, comparative biology and taxonomic classification.</title>
        <authorList>
            <person name="Goeker M."/>
        </authorList>
    </citation>
    <scope>NUCLEOTIDE SEQUENCE [LARGE SCALE GENOMIC DNA]</scope>
    <source>
        <strain evidence="3 4">DSM 102865</strain>
    </source>
</reference>
<evidence type="ECO:0000313" key="3">
    <source>
        <dbReference type="EMBL" id="NIJ53406.1"/>
    </source>
</evidence>
<dbReference type="Gene3D" id="2.160.20.120">
    <property type="match status" value="1"/>
</dbReference>
<feature type="chain" id="PRO_5046600101" description="Putative auto-transporter adhesin head GIN domain-containing protein" evidence="1">
    <location>
        <begin position="23"/>
        <end position="239"/>
    </location>
</feature>
<feature type="signal peptide" evidence="1">
    <location>
        <begin position="1"/>
        <end position="22"/>
    </location>
</feature>
<evidence type="ECO:0000259" key="2">
    <source>
        <dbReference type="Pfam" id="PF10988"/>
    </source>
</evidence>
<keyword evidence="1" id="KW-0732">Signal</keyword>
<dbReference type="InterPro" id="IPR021255">
    <property type="entry name" value="DUF2807"/>
</dbReference>
<accession>A0ABX0UQY3</accession>